<comment type="caution">
    <text evidence="9">The sequence shown here is derived from an EMBL/GenBank/DDBJ whole genome shotgun (WGS) entry which is preliminary data.</text>
</comment>
<evidence type="ECO:0000256" key="2">
    <source>
        <dbReference type="ARBA" id="ARBA00022448"/>
    </source>
</evidence>
<proteinExistence type="inferred from homology"/>
<protein>
    <submittedName>
        <fullName evidence="9">V-type ATP synthase subunit A</fullName>
    </submittedName>
</protein>
<evidence type="ECO:0000256" key="3">
    <source>
        <dbReference type="ARBA" id="ARBA00022741"/>
    </source>
</evidence>
<reference evidence="9 10" key="1">
    <citation type="submission" date="2017-04" db="EMBL/GenBank/DDBJ databases">
        <title>Novel microbial lineages endemic to geothermal iron-oxide mats fill important gaps in the evolutionary history of Archaea.</title>
        <authorList>
            <person name="Jay Z.J."/>
            <person name="Beam J.P."/>
            <person name="Dlakic M."/>
            <person name="Rusch D.B."/>
            <person name="Kozubal M.A."/>
            <person name="Inskeep W.P."/>
        </authorList>
    </citation>
    <scope>NUCLEOTIDE SEQUENCE [LARGE SCALE GENOMIC DNA]</scope>
    <source>
        <strain evidence="9">OSP_D</strain>
    </source>
</reference>
<sequence>SKRPLMERTILVANTSNMPVAAREASIYTGITMAEYYRDMGYDVALMADSTSRWAEALREISGRLEEMPGEEGYPAYLGRRLAEFYERAGKVVVVSPDKRVGSVTVVGAVSPPGGDFSEPVSQNTLRVTRVFWALDASLASRRHFPSINWLTSYSLYVDTLSTWYSKNVADEFPALRKEALEVLQKEAELQDIVQLVGYDALPEAEKGLLDLARMIREDYLQQNAFDEVDTYTSIHKQYVMLRTILAFGRRTAEAIRRGAQATQLSSLPVKSKISRLKWTPEAEVDRLVEEIEREMGEQIEGVVREAVAQ</sequence>
<evidence type="ECO:0000259" key="8">
    <source>
        <dbReference type="Pfam" id="PF22919"/>
    </source>
</evidence>
<dbReference type="Pfam" id="PF22919">
    <property type="entry name" value="ATP-synt_VA_C"/>
    <property type="match status" value="1"/>
</dbReference>
<dbReference type="GO" id="GO:0046034">
    <property type="term" value="P:ATP metabolic process"/>
    <property type="evidence" value="ECO:0007669"/>
    <property type="project" value="InterPro"/>
</dbReference>
<dbReference type="InterPro" id="IPR022878">
    <property type="entry name" value="V-ATPase_asu"/>
</dbReference>
<keyword evidence="2" id="KW-0813">Transport</keyword>
<feature type="domain" description="ATPase F1/V1/A1 complex alpha/beta subunit nucleotide-binding" evidence="7">
    <location>
        <begin position="5"/>
        <end position="155"/>
    </location>
</feature>
<gene>
    <name evidence="9" type="ORF">B9Q03_13710</name>
</gene>
<dbReference type="SUPFAM" id="SSF47917">
    <property type="entry name" value="C-terminal domain of alpha and beta subunits of F1 ATP synthase"/>
    <property type="match status" value="1"/>
</dbReference>
<dbReference type="InterPro" id="IPR055190">
    <property type="entry name" value="ATP-synt_VA_C"/>
</dbReference>
<dbReference type="InterPro" id="IPR020003">
    <property type="entry name" value="ATPase_a/bsu_AS"/>
</dbReference>
<dbReference type="AlphaFoldDB" id="A0A2R6A9E8"/>
<feature type="non-terminal residue" evidence="9">
    <location>
        <position position="1"/>
    </location>
</feature>
<dbReference type="PANTHER" id="PTHR43607">
    <property type="entry name" value="V-TYPE PROTON ATPASE CATALYTIC SUBUNIT A"/>
    <property type="match status" value="1"/>
</dbReference>
<evidence type="ECO:0000256" key="4">
    <source>
        <dbReference type="ARBA" id="ARBA00022840"/>
    </source>
</evidence>
<accession>A0A2R6A9E8</accession>
<name>A0A2R6A9E8_9ARCH</name>
<keyword evidence="3" id="KW-0547">Nucleotide-binding</keyword>
<comment type="similarity">
    <text evidence="1">Belongs to the ATPase alpha/beta chains family.</text>
</comment>
<dbReference type="SUPFAM" id="SSF52540">
    <property type="entry name" value="P-loop containing nucleoside triphosphate hydrolases"/>
    <property type="match status" value="1"/>
</dbReference>
<keyword evidence="6" id="KW-0406">Ion transport</keyword>
<dbReference type="GO" id="GO:0046961">
    <property type="term" value="F:proton-transporting ATPase activity, rotational mechanism"/>
    <property type="evidence" value="ECO:0007669"/>
    <property type="project" value="InterPro"/>
</dbReference>
<dbReference type="EMBL" id="NEXE01000327">
    <property type="protein sequence ID" value="PSN83034.1"/>
    <property type="molecule type" value="Genomic_DNA"/>
</dbReference>
<dbReference type="Gene3D" id="3.40.50.300">
    <property type="entry name" value="P-loop containing nucleotide triphosphate hydrolases"/>
    <property type="match status" value="1"/>
</dbReference>
<dbReference type="InterPro" id="IPR027417">
    <property type="entry name" value="P-loop_NTPase"/>
</dbReference>
<dbReference type="CDD" id="cd18111">
    <property type="entry name" value="ATP-synt_V_A-type_alpha_C"/>
    <property type="match status" value="1"/>
</dbReference>
<dbReference type="Proteomes" id="UP000240322">
    <property type="component" value="Unassembled WGS sequence"/>
</dbReference>
<dbReference type="GO" id="GO:0005524">
    <property type="term" value="F:ATP binding"/>
    <property type="evidence" value="ECO:0007669"/>
    <property type="project" value="UniProtKB-KW"/>
</dbReference>
<organism evidence="9 10">
    <name type="scientific">Candidatus Marsarchaeota G2 archaeon OSP_D</name>
    <dbReference type="NCBI Taxonomy" id="1978157"/>
    <lineage>
        <taxon>Archaea</taxon>
        <taxon>Candidatus Marsarchaeota</taxon>
        <taxon>Candidatus Marsarchaeota group 2</taxon>
    </lineage>
</organism>
<feature type="domain" description="ATP synthase A/B type C-terminal" evidence="8">
    <location>
        <begin position="163"/>
        <end position="259"/>
    </location>
</feature>
<dbReference type="PROSITE" id="PS00152">
    <property type="entry name" value="ATPASE_ALPHA_BETA"/>
    <property type="match status" value="1"/>
</dbReference>
<dbReference type="PANTHER" id="PTHR43607:SF1">
    <property type="entry name" value="H(+)-TRANSPORTING TWO-SECTOR ATPASE"/>
    <property type="match status" value="1"/>
</dbReference>
<keyword evidence="5" id="KW-1278">Translocase</keyword>
<evidence type="ECO:0000256" key="1">
    <source>
        <dbReference type="ARBA" id="ARBA00008936"/>
    </source>
</evidence>
<evidence type="ECO:0000313" key="10">
    <source>
        <dbReference type="Proteomes" id="UP000240322"/>
    </source>
</evidence>
<keyword evidence="4" id="KW-0067">ATP-binding</keyword>
<dbReference type="InterPro" id="IPR024034">
    <property type="entry name" value="ATPase_F1/V1_b/a_C"/>
</dbReference>
<evidence type="ECO:0000256" key="6">
    <source>
        <dbReference type="ARBA" id="ARBA00023065"/>
    </source>
</evidence>
<evidence type="ECO:0000256" key="5">
    <source>
        <dbReference type="ARBA" id="ARBA00022967"/>
    </source>
</evidence>
<dbReference type="Gene3D" id="1.10.1140.10">
    <property type="entry name" value="Bovine Mitochondrial F1-atpase, Atp Synthase Beta Chain, Chain D, domain 3"/>
    <property type="match status" value="1"/>
</dbReference>
<dbReference type="Pfam" id="PF00006">
    <property type="entry name" value="ATP-synt_ab"/>
    <property type="match status" value="1"/>
</dbReference>
<dbReference type="InterPro" id="IPR000194">
    <property type="entry name" value="ATPase_F1/V1/A1_a/bsu_nucl-bd"/>
</dbReference>
<dbReference type="FunFam" id="1.10.1140.10:FF:000002">
    <property type="entry name" value="V-type proton ATPase catalytic subunit A"/>
    <property type="match status" value="1"/>
</dbReference>
<evidence type="ECO:0000259" key="7">
    <source>
        <dbReference type="Pfam" id="PF00006"/>
    </source>
</evidence>
<evidence type="ECO:0000313" key="9">
    <source>
        <dbReference type="EMBL" id="PSN83034.1"/>
    </source>
</evidence>